<dbReference type="GO" id="GO:0005874">
    <property type="term" value="C:microtubule"/>
    <property type="evidence" value="ECO:0007669"/>
    <property type="project" value="UniProtKB-KW"/>
</dbReference>
<keyword evidence="6" id="KW-0206">Cytoskeleton</keyword>
<evidence type="ECO:0000256" key="6">
    <source>
        <dbReference type="ARBA" id="ARBA00023212"/>
    </source>
</evidence>
<dbReference type="VEuPathDB" id="ToxoDB:ETH2_1218300"/>
<dbReference type="VEuPathDB" id="ToxoDB:ETH2_1218200"/>
<protein>
    <submittedName>
        <fullName evidence="8">SF-assemblin, putative</fullName>
    </submittedName>
</protein>
<dbReference type="Pfam" id="PF01196">
    <property type="entry name" value="Ribosomal_L17"/>
    <property type="match status" value="1"/>
</dbReference>
<dbReference type="PANTHER" id="PTHR40412:SF1">
    <property type="entry name" value="SF-ASSEMBLIN"/>
    <property type="match status" value="1"/>
</dbReference>
<dbReference type="GO" id="GO:0003735">
    <property type="term" value="F:structural constituent of ribosome"/>
    <property type="evidence" value="ECO:0007669"/>
    <property type="project" value="InterPro"/>
</dbReference>
<keyword evidence="3" id="KW-0963">Cytoplasm</keyword>
<name>U6KXA9_EIMTE</name>
<dbReference type="GO" id="GO:0005200">
    <property type="term" value="F:structural constituent of cytoskeleton"/>
    <property type="evidence" value="ECO:0007669"/>
    <property type="project" value="InterPro"/>
</dbReference>
<dbReference type="RefSeq" id="XP_013233351.1">
    <property type="nucleotide sequence ID" value="XM_013377897.1"/>
</dbReference>
<dbReference type="OrthoDB" id="436841at2759"/>
<keyword evidence="7" id="KW-1133">Transmembrane helix</keyword>
<dbReference type="EMBL" id="HG675727">
    <property type="protein sequence ID" value="CDJ42601.1"/>
    <property type="molecule type" value="Genomic_DNA"/>
</dbReference>
<evidence type="ECO:0000256" key="5">
    <source>
        <dbReference type="ARBA" id="ARBA00023054"/>
    </source>
</evidence>
<feature type="transmembrane region" description="Helical" evidence="7">
    <location>
        <begin position="24"/>
        <end position="46"/>
    </location>
</feature>
<keyword evidence="5" id="KW-0175">Coiled coil</keyword>
<organism evidence="8 9">
    <name type="scientific">Eimeria tenella</name>
    <name type="common">Coccidian parasite</name>
    <dbReference type="NCBI Taxonomy" id="5802"/>
    <lineage>
        <taxon>Eukaryota</taxon>
        <taxon>Sar</taxon>
        <taxon>Alveolata</taxon>
        <taxon>Apicomplexa</taxon>
        <taxon>Conoidasida</taxon>
        <taxon>Coccidia</taxon>
        <taxon>Eucoccidiorida</taxon>
        <taxon>Eimeriorina</taxon>
        <taxon>Eimeriidae</taxon>
        <taxon>Eimeria</taxon>
    </lineage>
</organism>
<dbReference type="PANTHER" id="PTHR40412">
    <property type="entry name" value="SF-ASSEMBLIN"/>
    <property type="match status" value="1"/>
</dbReference>
<evidence type="ECO:0000256" key="7">
    <source>
        <dbReference type="SAM" id="Phobius"/>
    </source>
</evidence>
<keyword evidence="9" id="KW-1185">Reference proteome</keyword>
<dbReference type="GO" id="GO:0006412">
    <property type="term" value="P:translation"/>
    <property type="evidence" value="ECO:0007669"/>
    <property type="project" value="InterPro"/>
</dbReference>
<keyword evidence="7" id="KW-0812">Transmembrane</keyword>
<dbReference type="InterPro" id="IPR008374">
    <property type="entry name" value="SF_assemblin/giardin_b"/>
</dbReference>
<comment type="similarity">
    <text evidence="2">Belongs to the SF-assemblin family.</text>
</comment>
<dbReference type="SUPFAM" id="SSF64263">
    <property type="entry name" value="Prokaryotic ribosomal protein L17"/>
    <property type="match status" value="1"/>
</dbReference>
<dbReference type="InterPro" id="IPR000456">
    <property type="entry name" value="Ribosomal_bL17"/>
</dbReference>
<evidence type="ECO:0000256" key="1">
    <source>
        <dbReference type="ARBA" id="ARBA00004245"/>
    </source>
</evidence>
<evidence type="ECO:0000313" key="9">
    <source>
        <dbReference type="Proteomes" id="UP000030747"/>
    </source>
</evidence>
<comment type="subcellular location">
    <subcellularLocation>
        <location evidence="1">Cytoplasm</location>
        <location evidence="1">Cytoskeleton</location>
    </subcellularLocation>
</comment>
<evidence type="ECO:0000256" key="2">
    <source>
        <dbReference type="ARBA" id="ARBA00005678"/>
    </source>
</evidence>
<reference evidence="8" key="2">
    <citation type="submission" date="2013-10" db="EMBL/GenBank/DDBJ databases">
        <authorList>
            <person name="Aslett M."/>
        </authorList>
    </citation>
    <scope>NUCLEOTIDE SEQUENCE [LARGE SCALE GENOMIC DNA]</scope>
    <source>
        <strain evidence="8">Houghton</strain>
    </source>
</reference>
<dbReference type="GeneID" id="25250573"/>
<gene>
    <name evidence="8" type="ORF">ETH_00006855</name>
</gene>
<dbReference type="GO" id="GO:0005840">
    <property type="term" value="C:ribosome"/>
    <property type="evidence" value="ECO:0007669"/>
    <property type="project" value="InterPro"/>
</dbReference>
<sequence>MGQLLRKCAPRQSQQQNLKRQEQFMLLLVVLSPCYIGVSSAVPIFLRNGIDAQTACGIYACTGHGFPAAFLLTTFSLPSRISANGSFRNFVGVPLHNSHRRSGGRDVQPFSSLTTDDQRLVKTHCTPWGNLSSRAHLKGRRGTTTLPMWEDLRIEAVAHGSAMCLVMRAHTHRSRSRLGRPQSHRKALLRNLATQLLRHGSITTTAAKGQELCRVMDAKLILAKKGGLHNYRQALGFFYDKKLTRALFKQVIKGEQMAVLPELKTDRLRMQLSTVGERFAGFKTSIADDSRKRKQVDEQRYQASPLARTSGLRDTAVRQHGDFIQLNGFQYSPSARDLYEQEIRDSIVAVEKTLNQEIKRRVDANKALQQISEQMANEMLDRLQLRIVKYIESLTVSMDMLITRCESLEKGLAQMKGELPSKLAQDFASLQREAAALRQAFTTETRSKNERESIVCKKFGEMQLLVDSKFEAEIAVRQEQLNLIKREVEKLVKGDEAHEQFHAFIMEELMALKNGLALATQAREQSDDEIIQAINQYTTALQKGLRTINAL</sequence>
<evidence type="ECO:0000313" key="8">
    <source>
        <dbReference type="EMBL" id="CDJ42601.1"/>
    </source>
</evidence>
<evidence type="ECO:0000256" key="3">
    <source>
        <dbReference type="ARBA" id="ARBA00022490"/>
    </source>
</evidence>
<keyword evidence="4" id="KW-0493">Microtubule</keyword>
<dbReference type="Pfam" id="PF06705">
    <property type="entry name" value="SF-assemblin"/>
    <property type="match status" value="1"/>
</dbReference>
<keyword evidence="7" id="KW-0472">Membrane</keyword>
<proteinExistence type="inferred from homology"/>
<dbReference type="VEuPathDB" id="ToxoDB:ETH_00006855"/>
<dbReference type="AlphaFoldDB" id="U6KXA9"/>
<evidence type="ECO:0000256" key="4">
    <source>
        <dbReference type="ARBA" id="ARBA00022701"/>
    </source>
</evidence>
<dbReference type="Gene3D" id="3.90.1030.10">
    <property type="entry name" value="Ribosomal protein L17"/>
    <property type="match status" value="1"/>
</dbReference>
<accession>U6KXA9</accession>
<dbReference type="Proteomes" id="UP000030747">
    <property type="component" value="Unassembled WGS sequence"/>
</dbReference>
<reference evidence="8" key="1">
    <citation type="submission" date="2013-10" db="EMBL/GenBank/DDBJ databases">
        <title>Genomic analysis of the causative agents of coccidiosis in chickens.</title>
        <authorList>
            <person name="Reid A.J."/>
            <person name="Blake D."/>
            <person name="Billington K."/>
            <person name="Browne H."/>
            <person name="Dunn M."/>
            <person name="Hung S."/>
            <person name="Kawahara F."/>
            <person name="Miranda-Saavedra D."/>
            <person name="Mourier T."/>
            <person name="Nagra H."/>
            <person name="Otto T.D."/>
            <person name="Rawlings N."/>
            <person name="Sanchez A."/>
            <person name="Sanders M."/>
            <person name="Subramaniam C."/>
            <person name="Tay Y."/>
            <person name="Dear P."/>
            <person name="Doerig C."/>
            <person name="Gruber A."/>
            <person name="Parkinson J."/>
            <person name="Shirley M."/>
            <person name="Wan K.L."/>
            <person name="Berriman M."/>
            <person name="Tomley F."/>
            <person name="Pain A."/>
        </authorList>
    </citation>
    <scope>NUCLEOTIDE SEQUENCE [LARGE SCALE GENOMIC DNA]</scope>
    <source>
        <strain evidence="8">Houghton</strain>
    </source>
</reference>
<dbReference type="InterPro" id="IPR036373">
    <property type="entry name" value="Ribosomal_bL17_sf"/>
</dbReference>